<keyword evidence="2" id="KW-1185">Reference proteome</keyword>
<sequence length="297" mass="34010">MRFVVFLDLLSTVIMPATLGYLIYLMYRLISDRDKTIGLVSLFFITIPYVLQMIVFLIRRQWQHIGWMIIYLMALPAFAFFIPVYSFWHFDDFSWGNTRVVLGEGGKKKKVAAEEGHFDPRSIPTRRWSEYEEEAWEAATEKTQVSDSSAISSINRQIHNISPAPFAPPPPLMDPGVYYSAMNQPDFRSVSQMSFNPPTMAMPPVYPMYPPPSRAQSPAPRRPRIEIPTLDTYNPPPNFPPPADIIEAIRAILGSSDLMSLSKKQVRQSLSAHYSLSFDPYKEQINTWIELILQGQV</sequence>
<evidence type="ECO:0000313" key="2">
    <source>
        <dbReference type="Proteomes" id="UP001165960"/>
    </source>
</evidence>
<dbReference type="Proteomes" id="UP001165960">
    <property type="component" value="Unassembled WGS sequence"/>
</dbReference>
<reference evidence="1" key="1">
    <citation type="submission" date="2022-04" db="EMBL/GenBank/DDBJ databases">
        <title>Genome of the entomopathogenic fungus Entomophthora muscae.</title>
        <authorList>
            <person name="Elya C."/>
            <person name="Lovett B.R."/>
            <person name="Lee E."/>
            <person name="Macias A.M."/>
            <person name="Hajek A.E."/>
            <person name="De Bivort B.L."/>
            <person name="Kasson M.T."/>
            <person name="De Fine Licht H.H."/>
            <person name="Stajich J.E."/>
        </authorList>
    </citation>
    <scope>NUCLEOTIDE SEQUENCE</scope>
    <source>
        <strain evidence="1">Berkeley</strain>
    </source>
</reference>
<protein>
    <submittedName>
        <fullName evidence="1">Uncharacterized protein</fullName>
    </submittedName>
</protein>
<gene>
    <name evidence="1" type="ORF">DSO57_1034217</name>
</gene>
<comment type="caution">
    <text evidence="1">The sequence shown here is derived from an EMBL/GenBank/DDBJ whole genome shotgun (WGS) entry which is preliminary data.</text>
</comment>
<dbReference type="EMBL" id="QTSX02001702">
    <property type="protein sequence ID" value="KAJ9079566.1"/>
    <property type="molecule type" value="Genomic_DNA"/>
</dbReference>
<organism evidence="1 2">
    <name type="scientific">Entomophthora muscae</name>
    <dbReference type="NCBI Taxonomy" id="34485"/>
    <lineage>
        <taxon>Eukaryota</taxon>
        <taxon>Fungi</taxon>
        <taxon>Fungi incertae sedis</taxon>
        <taxon>Zoopagomycota</taxon>
        <taxon>Entomophthoromycotina</taxon>
        <taxon>Entomophthoromycetes</taxon>
        <taxon>Entomophthorales</taxon>
        <taxon>Entomophthoraceae</taxon>
        <taxon>Entomophthora</taxon>
    </lineage>
</organism>
<evidence type="ECO:0000313" key="1">
    <source>
        <dbReference type="EMBL" id="KAJ9079566.1"/>
    </source>
</evidence>
<name>A0ACC2TYK6_9FUNG</name>
<accession>A0ACC2TYK6</accession>
<proteinExistence type="predicted"/>